<organism evidence="5 6">
    <name type="scientific">Fulvivirga lutea</name>
    <dbReference type="NCBI Taxonomy" id="2810512"/>
    <lineage>
        <taxon>Bacteria</taxon>
        <taxon>Pseudomonadati</taxon>
        <taxon>Bacteroidota</taxon>
        <taxon>Cytophagia</taxon>
        <taxon>Cytophagales</taxon>
        <taxon>Fulvivirgaceae</taxon>
        <taxon>Fulvivirga</taxon>
    </lineage>
</organism>
<keyword evidence="6" id="KW-1185">Reference proteome</keyword>
<dbReference type="GO" id="GO:0019867">
    <property type="term" value="C:outer membrane"/>
    <property type="evidence" value="ECO:0007669"/>
    <property type="project" value="InterPro"/>
</dbReference>
<evidence type="ECO:0000256" key="2">
    <source>
        <dbReference type="ARBA" id="ARBA00023136"/>
    </source>
</evidence>
<dbReference type="InterPro" id="IPR000184">
    <property type="entry name" value="Bac_surfAg_D15"/>
</dbReference>
<dbReference type="Gene3D" id="2.40.160.50">
    <property type="entry name" value="membrane protein fhac: a member of the omp85/tpsb transporter family"/>
    <property type="match status" value="1"/>
</dbReference>
<keyword evidence="2" id="KW-0472">Membrane</keyword>
<feature type="chain" id="PRO_5037217854" evidence="3">
    <location>
        <begin position="21"/>
        <end position="361"/>
    </location>
</feature>
<proteinExistence type="predicted"/>
<dbReference type="Proteomes" id="UP000662783">
    <property type="component" value="Chromosome"/>
</dbReference>
<dbReference type="EMBL" id="CP070608">
    <property type="protein sequence ID" value="QSE99108.1"/>
    <property type="molecule type" value="Genomic_DNA"/>
</dbReference>
<keyword evidence="3" id="KW-0732">Signal</keyword>
<dbReference type="AlphaFoldDB" id="A0A974WP73"/>
<evidence type="ECO:0000256" key="1">
    <source>
        <dbReference type="ARBA" id="ARBA00004370"/>
    </source>
</evidence>
<accession>A0A974WP73</accession>
<evidence type="ECO:0000313" key="6">
    <source>
        <dbReference type="Proteomes" id="UP000662783"/>
    </source>
</evidence>
<feature type="signal peptide" evidence="3">
    <location>
        <begin position="1"/>
        <end position="20"/>
    </location>
</feature>
<dbReference type="Pfam" id="PF01103">
    <property type="entry name" value="Omp85"/>
    <property type="match status" value="1"/>
</dbReference>
<gene>
    <name evidence="5" type="ORF">JR347_08475</name>
</gene>
<protein>
    <submittedName>
        <fullName evidence="5">BamA/TamA family outer membrane protein</fullName>
    </submittedName>
</protein>
<dbReference type="RefSeq" id="WP_205723619.1">
    <property type="nucleotide sequence ID" value="NZ_CP070608.1"/>
</dbReference>
<evidence type="ECO:0000259" key="4">
    <source>
        <dbReference type="Pfam" id="PF01103"/>
    </source>
</evidence>
<evidence type="ECO:0000256" key="3">
    <source>
        <dbReference type="SAM" id="SignalP"/>
    </source>
</evidence>
<name>A0A974WP73_9BACT</name>
<reference evidence="5" key="1">
    <citation type="submission" date="2021-02" db="EMBL/GenBank/DDBJ databases">
        <title>Fulvivirga sp. S481 isolated from sea water.</title>
        <authorList>
            <person name="Bae S.S."/>
            <person name="Baek K."/>
        </authorList>
    </citation>
    <scope>NUCLEOTIDE SEQUENCE</scope>
    <source>
        <strain evidence="5">S481</strain>
    </source>
</reference>
<evidence type="ECO:0000313" key="5">
    <source>
        <dbReference type="EMBL" id="QSE99108.1"/>
    </source>
</evidence>
<dbReference type="KEGG" id="fuv:JR347_08475"/>
<feature type="domain" description="Bacterial surface antigen (D15)" evidence="4">
    <location>
        <begin position="119"/>
        <end position="361"/>
    </location>
</feature>
<sequence>MRIIVLSLAFCLASSFNALAQDSDSLSAEKKLRIIPLPAIFYTPETRLGYGALTTGIFNLGDKENTRASNVQVLGAYTLNDQIIFETRHNIFTKNEEWVFNGALNYYDFPIFYYGIGNDTNEDFEEDLQYQVFEFRERVLKKVRNHLFAGLQIRYTDLYDLTFEPEFLLADKPILESQTGKNAAVGFSVVYDNRDNVLNASEGMFLNVASFHHQKAFGSDFTYNRYTVDLRKFWGISDKSVLATQFFGEFNSSNVPFREMALMGGDMIMRGYYNGRYRDNQQMALQGEYRYQVLPRLGFTVFSSVGDVANEFSKFDIGDFKWAAGGGIRFMVNKSDRANIRFDYGIGDGVSGFYFAFAEAF</sequence>
<comment type="subcellular location">
    <subcellularLocation>
        <location evidence="1">Membrane</location>
    </subcellularLocation>
</comment>